<keyword evidence="2" id="KW-1185">Reference proteome</keyword>
<sequence length="1258" mass="140224">MARILPTLPTQCRPEPLSCQRSQELGTKVTDPGWKQLLEDFMRFDEGDFKGLVPDGEPLQAVSTAGGAASRQGGISNILQESAFLASWQSRSSDFIENEATATLFKFNSDIYPANFNLKINAQSYLSLLQYEFPTGNDWFTWVYRGWASLSRIDCHGSNFPIPTQYLPQRTNSAGTERNVNTRKKQKTEMMADHFYYLKVPIFTTMVLRHQAYIIARLIPHGSTLGEAYYRCIGGVYAPHQWCYGALPLHRADRFITLVKNNPTLIREELKCIQGQFGSHDQEPVISPVPCPYLHFLLASAFKVDLDMQSVFSGTLARTVRSAHMGFWDEDNNDGWTILDVTDPLNPSYAFICSETRDACMARDFLKEYEFVDLEGHNEENSKFIAALAAKFDLVPVLTEDMLAEAWPDAFRAAQYRRLAADRSTLKHIPEPPIVSSGPKVPPLSDLVVEPAVTRSLELGDTSNIKLLIPEKMTQIKAELKHKDNILDLTGFSLSPEQLASVVAEFPITRTVILSHSPRVSSEHVHALLSAKPEIDRLELLDTGITNGTLASLLQDHPEIFKCVSGIIHPLLVSTTRPTNPGAFHIFVASQASYPVRKPTGGIAISVWTPAKIVQNIFDFLAALHPDSAASRTVDPVEIMLIQATLSSVLGTPDTFWHDRTVTTIARNLSVPAPGDWTFLFFRANIFASMTSWYAFAKVSPVPGCKVQTYDLGGFPKEIRKEGKGPLPSDELVQGLNALIKGVSPRAGYESADAIPWHTVKALQPLWLSAFGNTMGQRHQAYIIARLQIPHGSIDSKAYYRRIGGVLLQTAFSLQIWDAGMENDGLTILDVTDPLNPSYAFVLGTETEIDLGDLPCTAQDYLEAYYPNGSDEEKLLIPGKKAQIKVVLCALSPFPETGLPLLLSIVQEELASVVAEFPNTRTVILSHSLQVCSEHVRALLSSKPEIDRLELLDTGIINDTLALLLQDHPRSSSVPPTNPGAFHVFASSQRLYVTSTGGTTISVWTPAKIVQNIFDFLAALHMGSFAYGKIALLRQLHVTLVFYPWCLDILAQSGRSIWNIEKESYTYDLSEFLEEMRKEGRPLPSDELVKGFNEADAQKLREKGPHLRCLIVIGVPGTTIERVNEIGRHEDVFDFGRDSTLQIKLLTASLISLGSTTAYIRITIITYAFFLRLGRRSWQEEETISHVGIVGDKQSNENCCNLFSFFEEIIPLLERFQLKTEHTSLETNFDKARIDSASTRWFIKVAEIMRKMRLLVPG</sequence>
<reference evidence="1" key="1">
    <citation type="submission" date="2020-11" db="EMBL/GenBank/DDBJ databases">
        <authorList>
            <consortium name="DOE Joint Genome Institute"/>
            <person name="Ahrendt S."/>
            <person name="Riley R."/>
            <person name="Andreopoulos W."/>
            <person name="Labutti K."/>
            <person name="Pangilinan J."/>
            <person name="Ruiz-Duenas F.J."/>
            <person name="Barrasa J.M."/>
            <person name="Sanchez-Garcia M."/>
            <person name="Camarero S."/>
            <person name="Miyauchi S."/>
            <person name="Serrano A."/>
            <person name="Linde D."/>
            <person name="Babiker R."/>
            <person name="Drula E."/>
            <person name="Ayuso-Fernandez I."/>
            <person name="Pacheco R."/>
            <person name="Padilla G."/>
            <person name="Ferreira P."/>
            <person name="Barriuso J."/>
            <person name="Kellner H."/>
            <person name="Castanera R."/>
            <person name="Alfaro M."/>
            <person name="Ramirez L."/>
            <person name="Pisabarro A.G."/>
            <person name="Kuo A."/>
            <person name="Tritt A."/>
            <person name="Lipzen A."/>
            <person name="He G."/>
            <person name="Yan M."/>
            <person name="Ng V."/>
            <person name="Cullen D."/>
            <person name="Martin F."/>
            <person name="Rosso M.-N."/>
            <person name="Henrissat B."/>
            <person name="Hibbett D."/>
            <person name="Martinez A.T."/>
            <person name="Grigoriev I.V."/>
        </authorList>
    </citation>
    <scope>NUCLEOTIDE SEQUENCE</scope>
    <source>
        <strain evidence="1">AH 40177</strain>
    </source>
</reference>
<accession>A0A9P5PWV5</accession>
<dbReference type="AlphaFoldDB" id="A0A9P5PWV5"/>
<evidence type="ECO:0000313" key="2">
    <source>
        <dbReference type="Proteomes" id="UP000772434"/>
    </source>
</evidence>
<name>A0A9P5PWV5_9AGAR</name>
<organism evidence="1 2">
    <name type="scientific">Rhodocollybia butyracea</name>
    <dbReference type="NCBI Taxonomy" id="206335"/>
    <lineage>
        <taxon>Eukaryota</taxon>
        <taxon>Fungi</taxon>
        <taxon>Dikarya</taxon>
        <taxon>Basidiomycota</taxon>
        <taxon>Agaricomycotina</taxon>
        <taxon>Agaricomycetes</taxon>
        <taxon>Agaricomycetidae</taxon>
        <taxon>Agaricales</taxon>
        <taxon>Marasmiineae</taxon>
        <taxon>Omphalotaceae</taxon>
        <taxon>Rhodocollybia</taxon>
    </lineage>
</organism>
<gene>
    <name evidence="1" type="ORF">BDP27DRAFT_1401863</name>
</gene>
<evidence type="ECO:0000313" key="1">
    <source>
        <dbReference type="EMBL" id="KAF9070734.1"/>
    </source>
</evidence>
<protein>
    <submittedName>
        <fullName evidence="1">Uncharacterized protein</fullName>
    </submittedName>
</protein>
<dbReference type="Proteomes" id="UP000772434">
    <property type="component" value="Unassembled WGS sequence"/>
</dbReference>
<dbReference type="EMBL" id="JADNRY010000038">
    <property type="protein sequence ID" value="KAF9070734.1"/>
    <property type="molecule type" value="Genomic_DNA"/>
</dbReference>
<proteinExistence type="predicted"/>
<dbReference type="OrthoDB" id="3515175at2759"/>
<comment type="caution">
    <text evidence="1">The sequence shown here is derived from an EMBL/GenBank/DDBJ whole genome shotgun (WGS) entry which is preliminary data.</text>
</comment>